<dbReference type="AlphaFoldDB" id="A0AAD8A9P7"/>
<evidence type="ECO:0000313" key="2">
    <source>
        <dbReference type="Proteomes" id="UP001233999"/>
    </source>
</evidence>
<dbReference type="EMBL" id="JASPKZ010003090">
    <property type="protein sequence ID" value="KAJ9593888.1"/>
    <property type="molecule type" value="Genomic_DNA"/>
</dbReference>
<proteinExistence type="predicted"/>
<accession>A0AAD8A9P7</accession>
<feature type="non-terminal residue" evidence="1">
    <location>
        <position position="93"/>
    </location>
</feature>
<organism evidence="1 2">
    <name type="scientific">Diploptera punctata</name>
    <name type="common">Pacific beetle cockroach</name>
    <dbReference type="NCBI Taxonomy" id="6984"/>
    <lineage>
        <taxon>Eukaryota</taxon>
        <taxon>Metazoa</taxon>
        <taxon>Ecdysozoa</taxon>
        <taxon>Arthropoda</taxon>
        <taxon>Hexapoda</taxon>
        <taxon>Insecta</taxon>
        <taxon>Pterygota</taxon>
        <taxon>Neoptera</taxon>
        <taxon>Polyneoptera</taxon>
        <taxon>Dictyoptera</taxon>
        <taxon>Blattodea</taxon>
        <taxon>Blaberoidea</taxon>
        <taxon>Blaberidae</taxon>
        <taxon>Diplopterinae</taxon>
        <taxon>Diploptera</taxon>
    </lineage>
</organism>
<protein>
    <submittedName>
        <fullName evidence="1">Uncharacterized protein</fullName>
    </submittedName>
</protein>
<gene>
    <name evidence="1" type="ORF">L9F63_014697</name>
</gene>
<dbReference type="Proteomes" id="UP001233999">
    <property type="component" value="Unassembled WGS sequence"/>
</dbReference>
<reference evidence="1" key="2">
    <citation type="submission" date="2023-05" db="EMBL/GenBank/DDBJ databases">
        <authorList>
            <person name="Fouks B."/>
        </authorList>
    </citation>
    <scope>NUCLEOTIDE SEQUENCE</scope>
    <source>
        <strain evidence="1">Stay&amp;Tobe</strain>
        <tissue evidence="1">Testes</tissue>
    </source>
</reference>
<feature type="non-terminal residue" evidence="1">
    <location>
        <position position="1"/>
    </location>
</feature>
<comment type="caution">
    <text evidence="1">The sequence shown here is derived from an EMBL/GenBank/DDBJ whole genome shotgun (WGS) entry which is preliminary data.</text>
</comment>
<evidence type="ECO:0000313" key="1">
    <source>
        <dbReference type="EMBL" id="KAJ9593888.1"/>
    </source>
</evidence>
<keyword evidence="2" id="KW-1185">Reference proteome</keyword>
<name>A0AAD8A9P7_DIPPU</name>
<sequence>DSQRVTLKYIHLNSSVPECVSRGKSNQEFLNICITSTVIVRVKSMGEHSVILMLEYLTSVNVNRFACKEISGQKLGYRIYSVPDGTVIPPSIC</sequence>
<reference evidence="1" key="1">
    <citation type="journal article" date="2023" name="IScience">
        <title>Live-bearing cockroach genome reveals convergent evolutionary mechanisms linked to viviparity in insects and beyond.</title>
        <authorList>
            <person name="Fouks B."/>
            <person name="Harrison M.C."/>
            <person name="Mikhailova A.A."/>
            <person name="Marchal E."/>
            <person name="English S."/>
            <person name="Carruthers M."/>
            <person name="Jennings E.C."/>
            <person name="Chiamaka E.L."/>
            <person name="Frigard R.A."/>
            <person name="Pippel M."/>
            <person name="Attardo G.M."/>
            <person name="Benoit J.B."/>
            <person name="Bornberg-Bauer E."/>
            <person name="Tobe S.S."/>
        </authorList>
    </citation>
    <scope>NUCLEOTIDE SEQUENCE</scope>
    <source>
        <strain evidence="1">Stay&amp;Tobe</strain>
    </source>
</reference>